<dbReference type="InterPro" id="IPR058240">
    <property type="entry name" value="rSAM_sf"/>
</dbReference>
<name>A0ABS4KEN6_9FIRM</name>
<proteinExistence type="predicted"/>
<evidence type="ECO:0000256" key="2">
    <source>
        <dbReference type="ARBA" id="ARBA00022723"/>
    </source>
</evidence>
<dbReference type="SFLD" id="SFLDG01102">
    <property type="entry name" value="Uncharacterised_Radical_SAM_Su"/>
    <property type="match status" value="1"/>
</dbReference>
<dbReference type="Gene3D" id="3.20.20.70">
    <property type="entry name" value="Aldolase class I"/>
    <property type="match status" value="1"/>
</dbReference>
<organism evidence="6 7">
    <name type="scientific">Acetoanaerobium pronyense</name>
    <dbReference type="NCBI Taxonomy" id="1482736"/>
    <lineage>
        <taxon>Bacteria</taxon>
        <taxon>Bacillati</taxon>
        <taxon>Bacillota</taxon>
        <taxon>Clostridia</taxon>
        <taxon>Peptostreptococcales</taxon>
        <taxon>Filifactoraceae</taxon>
        <taxon>Acetoanaerobium</taxon>
    </lineage>
</organism>
<evidence type="ECO:0000313" key="6">
    <source>
        <dbReference type="EMBL" id="MBP2026238.1"/>
    </source>
</evidence>
<keyword evidence="2" id="KW-0479">Metal-binding</keyword>
<comment type="caution">
    <text evidence="6">The sequence shown here is derived from an EMBL/GenBank/DDBJ whole genome shotgun (WGS) entry which is preliminary data.</text>
</comment>
<dbReference type="InterPro" id="IPR051675">
    <property type="entry name" value="Endo/Exo/Phosphatase_dom_1"/>
</dbReference>
<dbReference type="SUPFAM" id="SSF47781">
    <property type="entry name" value="RuvA domain 2-like"/>
    <property type="match status" value="1"/>
</dbReference>
<dbReference type="SFLD" id="SFLDS00029">
    <property type="entry name" value="Radical_SAM"/>
    <property type="match status" value="1"/>
</dbReference>
<dbReference type="RefSeq" id="WP_209658104.1">
    <property type="nucleotide sequence ID" value="NZ_JAGGLI010000001.1"/>
</dbReference>
<evidence type="ECO:0000256" key="4">
    <source>
        <dbReference type="ARBA" id="ARBA00023014"/>
    </source>
</evidence>
<evidence type="ECO:0000256" key="3">
    <source>
        <dbReference type="ARBA" id="ARBA00023004"/>
    </source>
</evidence>
<feature type="domain" description="Radical SAM core" evidence="5">
    <location>
        <begin position="60"/>
        <end position="189"/>
    </location>
</feature>
<evidence type="ECO:0000259" key="5">
    <source>
        <dbReference type="Pfam" id="PF04055"/>
    </source>
</evidence>
<dbReference type="InterPro" id="IPR007197">
    <property type="entry name" value="rSAM"/>
</dbReference>
<dbReference type="InterPro" id="IPR023874">
    <property type="entry name" value="DNA_rSAM_put"/>
</dbReference>
<dbReference type="Pfam" id="PF04055">
    <property type="entry name" value="Radical_SAM"/>
    <property type="match status" value="1"/>
</dbReference>
<dbReference type="InterPro" id="IPR010994">
    <property type="entry name" value="RuvA_2-like"/>
</dbReference>
<keyword evidence="1" id="KW-0949">S-adenosyl-L-methionine</keyword>
<dbReference type="Proteomes" id="UP001314903">
    <property type="component" value="Unassembled WGS sequence"/>
</dbReference>
<dbReference type="EMBL" id="JAGGLI010000001">
    <property type="protein sequence ID" value="MBP2026238.1"/>
    <property type="molecule type" value="Genomic_DNA"/>
</dbReference>
<accession>A0ABS4KEN6</accession>
<keyword evidence="4" id="KW-0411">Iron-sulfur</keyword>
<gene>
    <name evidence="6" type="ORF">J2Z35_000027</name>
</gene>
<dbReference type="InterPro" id="IPR013785">
    <property type="entry name" value="Aldolase_TIM"/>
</dbReference>
<dbReference type="NCBIfam" id="TIGR03916">
    <property type="entry name" value="rSAM_link_UDG"/>
    <property type="match status" value="1"/>
</dbReference>
<evidence type="ECO:0000313" key="7">
    <source>
        <dbReference type="Proteomes" id="UP001314903"/>
    </source>
</evidence>
<sequence>METVEKLKILAESAKYDVSCSSSGSKPRKSSPNSIGDVKVSGICHTFTSDGRCVSLFKVLMTNYCIYDCRYCINRTSNDVRRAIMTPKEICELTISFYKRNYIEGLFLSSGIIKSPSHTMELLLETVKMLREEYFFMGYIHLKAIPGADSLLISKAGEYVDRLSSNIELPSKDSLKILAPDKTYKDILTPMHIVNSKLLEHKEIKIKNKNHFVPGGQSTQMIVGASPERDGHIIRLSEELYNRFSLKRVYYSSYIPVNNDSSLPAISVAPPLLREHRLYQADWLLRFYGFKSTDLIDVNEDFDLAFDPKAQYALKNLHLFPIEINKAPYDMLLKIPGVGVKSAQRIIAARKWGNLTFEDLKKMGIVMKRAKFFILCSGKHFMGMRFCEDNIRDFMLMDEKVKNKVREGIQLSIFDLEPSEIFTSTTGSI</sequence>
<dbReference type="PANTHER" id="PTHR21180">
    <property type="entry name" value="ENDONUCLEASE/EXONUCLEASE/PHOSPHATASE FAMILY DOMAIN-CONTAINING PROTEIN 1"/>
    <property type="match status" value="1"/>
</dbReference>
<dbReference type="Gene3D" id="1.10.150.320">
    <property type="entry name" value="Photosystem II 12 kDa extrinsic protein"/>
    <property type="match status" value="1"/>
</dbReference>
<reference evidence="6 7" key="1">
    <citation type="submission" date="2021-03" db="EMBL/GenBank/DDBJ databases">
        <title>Genomic Encyclopedia of Type Strains, Phase IV (KMG-IV): sequencing the most valuable type-strain genomes for metagenomic binning, comparative biology and taxonomic classification.</title>
        <authorList>
            <person name="Goeker M."/>
        </authorList>
    </citation>
    <scope>NUCLEOTIDE SEQUENCE [LARGE SCALE GENOMIC DNA]</scope>
    <source>
        <strain evidence="6 7">DSM 27512</strain>
    </source>
</reference>
<keyword evidence="7" id="KW-1185">Reference proteome</keyword>
<dbReference type="PANTHER" id="PTHR21180:SF9">
    <property type="entry name" value="TYPE II SECRETION SYSTEM PROTEIN K"/>
    <property type="match status" value="1"/>
</dbReference>
<dbReference type="SUPFAM" id="SSF102114">
    <property type="entry name" value="Radical SAM enzymes"/>
    <property type="match status" value="1"/>
</dbReference>
<keyword evidence="3" id="KW-0408">Iron</keyword>
<protein>
    <submittedName>
        <fullName evidence="6">DNA modification/repair radical SAM protein</fullName>
    </submittedName>
</protein>
<evidence type="ECO:0000256" key="1">
    <source>
        <dbReference type="ARBA" id="ARBA00022691"/>
    </source>
</evidence>